<name>A0A383B4B8_9ZZZZ</name>
<protein>
    <submittedName>
        <fullName evidence="1">Uncharacterized protein</fullName>
    </submittedName>
</protein>
<organism evidence="1">
    <name type="scientific">marine metagenome</name>
    <dbReference type="NCBI Taxonomy" id="408172"/>
    <lineage>
        <taxon>unclassified sequences</taxon>
        <taxon>metagenomes</taxon>
        <taxon>ecological metagenomes</taxon>
    </lineage>
</organism>
<gene>
    <name evidence="1" type="ORF">METZ01_LOCUS467129</name>
</gene>
<proteinExistence type="predicted"/>
<reference evidence="1" key="1">
    <citation type="submission" date="2018-05" db="EMBL/GenBank/DDBJ databases">
        <authorList>
            <person name="Lanie J.A."/>
            <person name="Ng W.-L."/>
            <person name="Kazmierczak K.M."/>
            <person name="Andrzejewski T.M."/>
            <person name="Davidsen T.M."/>
            <person name="Wayne K.J."/>
            <person name="Tettelin H."/>
            <person name="Glass J.I."/>
            <person name="Rusch D."/>
            <person name="Podicherti R."/>
            <person name="Tsui H.-C.T."/>
            <person name="Winkler M.E."/>
        </authorList>
    </citation>
    <scope>NUCLEOTIDE SEQUENCE</scope>
</reference>
<dbReference type="AlphaFoldDB" id="A0A383B4B8"/>
<accession>A0A383B4B8</accession>
<evidence type="ECO:0000313" key="1">
    <source>
        <dbReference type="EMBL" id="SVE14275.1"/>
    </source>
</evidence>
<sequence length="65" mass="7125">VIRRKLLLLAIGFTIAVILTFVLGPQANGDPYPNFEGVWNSATATPLQRPQELADKPFFTPEEAA</sequence>
<feature type="non-terminal residue" evidence="1">
    <location>
        <position position="1"/>
    </location>
</feature>
<dbReference type="EMBL" id="UINC01197009">
    <property type="protein sequence ID" value="SVE14275.1"/>
    <property type="molecule type" value="Genomic_DNA"/>
</dbReference>
<feature type="non-terminal residue" evidence="1">
    <location>
        <position position="65"/>
    </location>
</feature>